<evidence type="ECO:0000256" key="10">
    <source>
        <dbReference type="ARBA" id="ARBA00023136"/>
    </source>
</evidence>
<dbReference type="InterPro" id="IPR004358">
    <property type="entry name" value="Sig_transdc_His_kin-like_C"/>
</dbReference>
<evidence type="ECO:0000256" key="2">
    <source>
        <dbReference type="ARBA" id="ARBA00004370"/>
    </source>
</evidence>
<dbReference type="EC" id="2.7.13.3" evidence="3"/>
<dbReference type="InterPro" id="IPR011006">
    <property type="entry name" value="CheY-like_superfamily"/>
</dbReference>
<reference evidence="18 19" key="1">
    <citation type="submission" date="2016-10" db="EMBL/GenBank/DDBJ databases">
        <authorList>
            <person name="de Groot N.N."/>
        </authorList>
    </citation>
    <scope>NUCLEOTIDE SEQUENCE [LARGE SCALE GENOMIC DNA]</scope>
    <source>
        <strain evidence="19">L7-484,KACC 16230,DSM 25025</strain>
    </source>
</reference>
<dbReference type="Gene3D" id="1.10.287.130">
    <property type="match status" value="1"/>
</dbReference>
<feature type="domain" description="Response regulatory" evidence="16">
    <location>
        <begin position="842"/>
        <end position="958"/>
    </location>
</feature>
<keyword evidence="9" id="KW-0902">Two-component regulatory system</keyword>
<dbReference type="Pfam" id="PF08447">
    <property type="entry name" value="PAS_3"/>
    <property type="match status" value="1"/>
</dbReference>
<dbReference type="SMART" id="SM00388">
    <property type="entry name" value="HisKA"/>
    <property type="match status" value="1"/>
</dbReference>
<evidence type="ECO:0000256" key="1">
    <source>
        <dbReference type="ARBA" id="ARBA00000085"/>
    </source>
</evidence>
<dbReference type="CDD" id="cd00130">
    <property type="entry name" value="PAS"/>
    <property type="match status" value="1"/>
</dbReference>
<dbReference type="InterPro" id="IPR035965">
    <property type="entry name" value="PAS-like_dom_sf"/>
</dbReference>
<dbReference type="InterPro" id="IPR000014">
    <property type="entry name" value="PAS"/>
</dbReference>
<organism evidence="18 19">
    <name type="scientific">Aureimonas jatrophae</name>
    <dbReference type="NCBI Taxonomy" id="1166073"/>
    <lineage>
        <taxon>Bacteria</taxon>
        <taxon>Pseudomonadati</taxon>
        <taxon>Pseudomonadota</taxon>
        <taxon>Alphaproteobacteria</taxon>
        <taxon>Hyphomicrobiales</taxon>
        <taxon>Aurantimonadaceae</taxon>
        <taxon>Aureimonas</taxon>
    </lineage>
</organism>
<dbReference type="NCBIfam" id="TIGR00229">
    <property type="entry name" value="sensory_box"/>
    <property type="match status" value="1"/>
</dbReference>
<dbReference type="InterPro" id="IPR003594">
    <property type="entry name" value="HATPase_dom"/>
</dbReference>
<evidence type="ECO:0000313" key="18">
    <source>
        <dbReference type="EMBL" id="SDN68408.1"/>
    </source>
</evidence>
<dbReference type="CDD" id="cd19410">
    <property type="entry name" value="HK9-like_sensor"/>
    <property type="match status" value="1"/>
</dbReference>
<keyword evidence="19" id="KW-1185">Reference proteome</keyword>
<dbReference type="Pfam" id="PF00512">
    <property type="entry name" value="HisKA"/>
    <property type="match status" value="1"/>
</dbReference>
<dbReference type="Gene3D" id="3.40.50.2300">
    <property type="match status" value="2"/>
</dbReference>
<proteinExistence type="predicted"/>
<evidence type="ECO:0000256" key="9">
    <source>
        <dbReference type="ARBA" id="ARBA00023012"/>
    </source>
</evidence>
<dbReference type="InterPro" id="IPR036890">
    <property type="entry name" value="HATPase_C_sf"/>
</dbReference>
<keyword evidence="7" id="KW-0418">Kinase</keyword>
<evidence type="ECO:0000256" key="6">
    <source>
        <dbReference type="ARBA" id="ARBA00022741"/>
    </source>
</evidence>
<dbReference type="FunFam" id="3.30.450.20:FF:000099">
    <property type="entry name" value="Sensory box sensor histidine kinase"/>
    <property type="match status" value="1"/>
</dbReference>
<dbReference type="GO" id="GO:0005886">
    <property type="term" value="C:plasma membrane"/>
    <property type="evidence" value="ECO:0007669"/>
    <property type="project" value="TreeGrafter"/>
</dbReference>
<dbReference type="SMART" id="SM00086">
    <property type="entry name" value="PAC"/>
    <property type="match status" value="1"/>
</dbReference>
<evidence type="ECO:0000256" key="11">
    <source>
        <dbReference type="ARBA" id="ARBA00023306"/>
    </source>
</evidence>
<dbReference type="CDD" id="cd16922">
    <property type="entry name" value="HATPase_EvgS-ArcB-TorS-like"/>
    <property type="match status" value="1"/>
</dbReference>
<dbReference type="CDD" id="cd00156">
    <property type="entry name" value="REC"/>
    <property type="match status" value="1"/>
</dbReference>
<feature type="transmembrane region" description="Helical" evidence="14">
    <location>
        <begin position="23"/>
        <end position="44"/>
    </location>
</feature>
<keyword evidence="14" id="KW-0812">Transmembrane</keyword>
<dbReference type="Pfam" id="PF02518">
    <property type="entry name" value="HATPase_c"/>
    <property type="match status" value="1"/>
</dbReference>
<dbReference type="SUPFAM" id="SSF52172">
    <property type="entry name" value="CheY-like"/>
    <property type="match status" value="2"/>
</dbReference>
<feature type="domain" description="Response regulatory" evidence="16">
    <location>
        <begin position="723"/>
        <end position="836"/>
    </location>
</feature>
<dbReference type="FunFam" id="1.10.287.130:FF:000038">
    <property type="entry name" value="Sensory transduction histidine kinase"/>
    <property type="match status" value="1"/>
</dbReference>
<comment type="subcellular location">
    <subcellularLocation>
        <location evidence="2">Membrane</location>
    </subcellularLocation>
</comment>
<dbReference type="STRING" id="1166073.SAMN05192530_101735"/>
<dbReference type="SMART" id="SM00448">
    <property type="entry name" value="REC"/>
    <property type="match status" value="2"/>
</dbReference>
<dbReference type="InterPro" id="IPR007891">
    <property type="entry name" value="CHASE3"/>
</dbReference>
<gene>
    <name evidence="18" type="ORF">SAMN05192530_101735</name>
</gene>
<dbReference type="PANTHER" id="PTHR43047">
    <property type="entry name" value="TWO-COMPONENT HISTIDINE PROTEIN KINASE"/>
    <property type="match status" value="1"/>
</dbReference>
<dbReference type="Pfam" id="PF00072">
    <property type="entry name" value="Response_reg"/>
    <property type="match status" value="2"/>
</dbReference>
<evidence type="ECO:0000256" key="5">
    <source>
        <dbReference type="ARBA" id="ARBA00022679"/>
    </source>
</evidence>
<evidence type="ECO:0000256" key="14">
    <source>
        <dbReference type="SAM" id="Phobius"/>
    </source>
</evidence>
<dbReference type="InterPro" id="IPR001610">
    <property type="entry name" value="PAC"/>
</dbReference>
<dbReference type="GO" id="GO:0000155">
    <property type="term" value="F:phosphorelay sensor kinase activity"/>
    <property type="evidence" value="ECO:0007669"/>
    <property type="project" value="InterPro"/>
</dbReference>
<evidence type="ECO:0000256" key="3">
    <source>
        <dbReference type="ARBA" id="ARBA00012438"/>
    </source>
</evidence>
<dbReference type="InterPro" id="IPR000700">
    <property type="entry name" value="PAS-assoc_C"/>
</dbReference>
<feature type="modified residue" description="4-aspartylphosphate" evidence="12">
    <location>
        <position position="891"/>
    </location>
</feature>
<dbReference type="Gene3D" id="3.30.450.20">
    <property type="entry name" value="PAS domain"/>
    <property type="match status" value="2"/>
</dbReference>
<feature type="modified residue" description="4-aspartylphosphate" evidence="12">
    <location>
        <position position="772"/>
    </location>
</feature>
<keyword evidence="14" id="KW-1133">Transmembrane helix</keyword>
<dbReference type="GO" id="GO:0009927">
    <property type="term" value="F:histidine phosphotransfer kinase activity"/>
    <property type="evidence" value="ECO:0007669"/>
    <property type="project" value="TreeGrafter"/>
</dbReference>
<dbReference type="InterPro" id="IPR003661">
    <property type="entry name" value="HisK_dim/P_dom"/>
</dbReference>
<keyword evidence="8" id="KW-0067">ATP-binding</keyword>
<evidence type="ECO:0000259" key="15">
    <source>
        <dbReference type="PROSITE" id="PS50109"/>
    </source>
</evidence>
<dbReference type="PROSITE" id="PS50113">
    <property type="entry name" value="PAC"/>
    <property type="match status" value="1"/>
</dbReference>
<dbReference type="PRINTS" id="PR00344">
    <property type="entry name" value="BCTRLSENSOR"/>
</dbReference>
<evidence type="ECO:0000256" key="8">
    <source>
        <dbReference type="ARBA" id="ARBA00022840"/>
    </source>
</evidence>
<comment type="catalytic activity">
    <reaction evidence="1">
        <text>ATP + protein L-histidine = ADP + protein N-phospho-L-histidine.</text>
        <dbReference type="EC" id="2.7.13.3"/>
    </reaction>
</comment>
<dbReference type="InterPro" id="IPR005467">
    <property type="entry name" value="His_kinase_dom"/>
</dbReference>
<dbReference type="OrthoDB" id="9789782at2"/>
<dbReference type="CDD" id="cd17574">
    <property type="entry name" value="REC_OmpR"/>
    <property type="match status" value="1"/>
</dbReference>
<evidence type="ECO:0000259" key="17">
    <source>
        <dbReference type="PROSITE" id="PS50113"/>
    </source>
</evidence>
<name>A0A1H0DE89_9HYPH</name>
<dbReference type="SUPFAM" id="SSF47384">
    <property type="entry name" value="Homodimeric domain of signal transducing histidine kinase"/>
    <property type="match status" value="1"/>
</dbReference>
<dbReference type="CDD" id="cd00082">
    <property type="entry name" value="HisKA"/>
    <property type="match status" value="1"/>
</dbReference>
<accession>A0A1H0DE89</accession>
<dbReference type="InterPro" id="IPR001789">
    <property type="entry name" value="Sig_transdc_resp-reg_receiver"/>
</dbReference>
<feature type="region of interest" description="Disordered" evidence="13">
    <location>
        <begin position="962"/>
        <end position="987"/>
    </location>
</feature>
<keyword evidence="10 14" id="KW-0472">Membrane</keyword>
<dbReference type="RefSeq" id="WP_090668899.1">
    <property type="nucleotide sequence ID" value="NZ_FNIT01000001.1"/>
</dbReference>
<dbReference type="AlphaFoldDB" id="A0A1H0DE89"/>
<keyword evidence="5" id="KW-0808">Transferase</keyword>
<dbReference type="SMART" id="SM00387">
    <property type="entry name" value="HATPase_c"/>
    <property type="match status" value="1"/>
</dbReference>
<dbReference type="EMBL" id="FNIT01000001">
    <property type="protein sequence ID" value="SDN68408.1"/>
    <property type="molecule type" value="Genomic_DNA"/>
</dbReference>
<sequence>MTTATIGPSVASGTGARRRERPLGFVVSAIVLGLTAVILAWTVWASQTRTLSSQAQGRLNGALAELLYTVTTAQSSTRGFVLTGTDVFLDPYRQASEAFPSALDAVTQTLAAARVDGEEVEVVSDLAQQQMTFIQSVVDTRAQSGFEAASTLVASGVGREIMAELRSATRELTAASNAVIENNMRIGRLLGWGQLALLLPALGAAGYLAQLAWRRQEEARAGADLLSDVMEAAPVGVAFFDAERHLRRANGEFSGIVSATGTKTAKEWLLPVLDRVLATRTSLNETGFTFGEAGERRAILSAFPTKGAAKSQGGVGVFVLETTEQQRTKAALGEASAQLAAIGDNIPQLAWMAEPTGRIVWHNRRWFDYTGTDAASMALAGWSNVIEPEHAERVDEGYRSAIATGEPWEDTFPLRAADGTFRWFLTQAVPIRDGDGRVVRWFGTNTDVTKQRALEEEFLAAKEVAENANRAKSQFIANMSHELRTPLSAVIGYAEMLEEEVEDLGQTHLLPDLKKIEGNARHLLSLINDVLDLSKIEAERMDVFAETFELATVLDEVGSTVGSLIGKKNNRLVIQHDGALGEMHSDQVKIRQCLLNLLSNASKFTQDGTITLAAERTSVASRDWVTLSVTDSGIGMTPEQVERLFERFAQADESTTRKFGGTGLGLAITRAFCRLLGGDIGVTSEEGVGTTFTIRIPAIVEDTIEAADIPTGGDASGTGTAGTVLAIDDDPHARDLISRFLTKEGFTVRTASDGVAGLEMARALVPDVILLDVTMPKKDGWSVLAELKEDPRLSAVPVVMVSSLDEKRIGYALGASDYLVKPVEWDRLKEIMDRYRDAPGGLVLAIDDDEDTLSRYAMMLQRQGFEFASATNGRLGLQRVEERRPDLILLDLNMPVMDGFDFLAELRADPSRTDIPVVVLSSKDLSAGERQTLNAAADQVLSKTDVSLRQLAERIREVLPVGSVPSQDAPPLDTGASLIHRPTPPTE</sequence>
<dbReference type="InterPro" id="IPR013655">
    <property type="entry name" value="PAS_fold_3"/>
</dbReference>
<dbReference type="PROSITE" id="PS50109">
    <property type="entry name" value="HIS_KIN"/>
    <property type="match status" value="1"/>
</dbReference>
<dbReference type="Pfam" id="PF05227">
    <property type="entry name" value="CHASE3"/>
    <property type="match status" value="1"/>
</dbReference>
<evidence type="ECO:0000256" key="12">
    <source>
        <dbReference type="PROSITE-ProRule" id="PRU00169"/>
    </source>
</evidence>
<dbReference type="PROSITE" id="PS50110">
    <property type="entry name" value="RESPONSE_REGULATORY"/>
    <property type="match status" value="2"/>
</dbReference>
<evidence type="ECO:0000259" key="16">
    <source>
        <dbReference type="PROSITE" id="PS50110"/>
    </source>
</evidence>
<protein>
    <recommendedName>
        <fullName evidence="3">histidine kinase</fullName>
        <ecNumber evidence="3">2.7.13.3</ecNumber>
    </recommendedName>
</protein>
<evidence type="ECO:0000256" key="13">
    <source>
        <dbReference type="SAM" id="MobiDB-lite"/>
    </source>
</evidence>
<dbReference type="Proteomes" id="UP000198793">
    <property type="component" value="Unassembled WGS sequence"/>
</dbReference>
<keyword evidence="11" id="KW-0131">Cell cycle</keyword>
<dbReference type="SUPFAM" id="SSF55874">
    <property type="entry name" value="ATPase domain of HSP90 chaperone/DNA topoisomerase II/histidine kinase"/>
    <property type="match status" value="1"/>
</dbReference>
<dbReference type="SUPFAM" id="SSF55785">
    <property type="entry name" value="PYP-like sensor domain (PAS domain)"/>
    <property type="match status" value="1"/>
</dbReference>
<feature type="domain" description="Histidine kinase" evidence="15">
    <location>
        <begin position="478"/>
        <end position="700"/>
    </location>
</feature>
<feature type="domain" description="PAC" evidence="17">
    <location>
        <begin position="408"/>
        <end position="460"/>
    </location>
</feature>
<dbReference type="FunFam" id="3.30.565.10:FF:000010">
    <property type="entry name" value="Sensor histidine kinase RcsC"/>
    <property type="match status" value="1"/>
</dbReference>
<evidence type="ECO:0000256" key="4">
    <source>
        <dbReference type="ARBA" id="ARBA00022553"/>
    </source>
</evidence>
<dbReference type="Gene3D" id="3.30.565.10">
    <property type="entry name" value="Histidine kinase-like ATPase, C-terminal domain"/>
    <property type="match status" value="1"/>
</dbReference>
<evidence type="ECO:0000313" key="19">
    <source>
        <dbReference type="Proteomes" id="UP000198793"/>
    </source>
</evidence>
<dbReference type="InterPro" id="IPR036097">
    <property type="entry name" value="HisK_dim/P_sf"/>
</dbReference>
<dbReference type="GO" id="GO:0005524">
    <property type="term" value="F:ATP binding"/>
    <property type="evidence" value="ECO:0007669"/>
    <property type="project" value="UniProtKB-KW"/>
</dbReference>
<keyword evidence="6" id="KW-0547">Nucleotide-binding</keyword>
<evidence type="ECO:0000256" key="7">
    <source>
        <dbReference type="ARBA" id="ARBA00022777"/>
    </source>
</evidence>
<keyword evidence="4 12" id="KW-0597">Phosphoprotein</keyword>
<dbReference type="PANTHER" id="PTHR43047:SF72">
    <property type="entry name" value="OSMOSENSING HISTIDINE PROTEIN KINASE SLN1"/>
    <property type="match status" value="1"/>
</dbReference>